<evidence type="ECO:0000313" key="2">
    <source>
        <dbReference type="EMBL" id="GAA5497228.1"/>
    </source>
</evidence>
<dbReference type="EMBL" id="BAABRL010000013">
    <property type="protein sequence ID" value="GAA5497228.1"/>
    <property type="molecule type" value="Genomic_DNA"/>
</dbReference>
<keyword evidence="1" id="KW-0812">Transmembrane</keyword>
<comment type="caution">
    <text evidence="2">The sequence shown here is derived from an EMBL/GenBank/DDBJ whole genome shotgun (WGS) entry which is preliminary data.</text>
</comment>
<reference evidence="2 3" key="1">
    <citation type="submission" date="2024-02" db="EMBL/GenBank/DDBJ databases">
        <title>Rubritalea halochordaticola NBRC 107102.</title>
        <authorList>
            <person name="Ichikawa N."/>
            <person name="Katano-Makiyama Y."/>
            <person name="Hidaka K."/>
        </authorList>
    </citation>
    <scope>NUCLEOTIDE SEQUENCE [LARGE SCALE GENOMIC DNA]</scope>
    <source>
        <strain evidence="2 3">NBRC 107102</strain>
    </source>
</reference>
<accession>A0ABP9V3J6</accession>
<protein>
    <recommendedName>
        <fullName evidence="4">CcmD family protein</fullName>
    </recommendedName>
</protein>
<organism evidence="2 3">
    <name type="scientific">Rubritalea halochordaticola</name>
    <dbReference type="NCBI Taxonomy" id="714537"/>
    <lineage>
        <taxon>Bacteria</taxon>
        <taxon>Pseudomonadati</taxon>
        <taxon>Verrucomicrobiota</taxon>
        <taxon>Verrucomicrobiia</taxon>
        <taxon>Verrucomicrobiales</taxon>
        <taxon>Rubritaleaceae</taxon>
        <taxon>Rubritalea</taxon>
    </lineage>
</organism>
<keyword evidence="1" id="KW-1133">Transmembrane helix</keyword>
<gene>
    <name evidence="2" type="ORF">Rhal01_03421</name>
</gene>
<evidence type="ECO:0000313" key="3">
    <source>
        <dbReference type="Proteomes" id="UP001424741"/>
    </source>
</evidence>
<keyword evidence="3" id="KW-1185">Reference proteome</keyword>
<evidence type="ECO:0000256" key="1">
    <source>
        <dbReference type="SAM" id="Phobius"/>
    </source>
</evidence>
<evidence type="ECO:0008006" key="4">
    <source>
        <dbReference type="Google" id="ProtNLM"/>
    </source>
</evidence>
<name>A0ABP9V3J6_9BACT</name>
<proteinExistence type="predicted"/>
<feature type="transmembrane region" description="Helical" evidence="1">
    <location>
        <begin position="83"/>
        <end position="100"/>
    </location>
</feature>
<dbReference type="RefSeq" id="WP_346189761.1">
    <property type="nucleotide sequence ID" value="NZ_BAABRL010000013.1"/>
</dbReference>
<sequence length="119" mass="13225">MTKIYFTVAFLWLLLCYAVQPIIPESHNMKQPLIAMLEGDISTLESGYLSEEDREAVVEEARQKVKLLASMESHDRWILPRNNLFVTTLLVLGLLSVLGVKKVAPEGRGAPAGSDQEKG</sequence>
<dbReference type="Proteomes" id="UP001424741">
    <property type="component" value="Unassembled WGS sequence"/>
</dbReference>
<keyword evidence="1" id="KW-0472">Membrane</keyword>